<gene>
    <name evidence="2" type="ORF">DB30_06244</name>
</gene>
<dbReference type="Proteomes" id="UP000031599">
    <property type="component" value="Unassembled WGS sequence"/>
</dbReference>
<comment type="caution">
    <text evidence="2">The sequence shown here is derived from an EMBL/GenBank/DDBJ whole genome shotgun (WGS) entry which is preliminary data.</text>
</comment>
<reference evidence="2 3" key="1">
    <citation type="submission" date="2014-12" db="EMBL/GenBank/DDBJ databases">
        <title>Genome assembly of Enhygromyxa salina DSM 15201.</title>
        <authorList>
            <person name="Sharma G."/>
            <person name="Subramanian S."/>
        </authorList>
    </citation>
    <scope>NUCLEOTIDE SEQUENCE [LARGE SCALE GENOMIC DNA]</scope>
    <source>
        <strain evidence="2 3">DSM 15201</strain>
    </source>
</reference>
<evidence type="ECO:0000313" key="3">
    <source>
        <dbReference type="Proteomes" id="UP000031599"/>
    </source>
</evidence>
<evidence type="ECO:0000313" key="2">
    <source>
        <dbReference type="EMBL" id="KIG14862.1"/>
    </source>
</evidence>
<dbReference type="EMBL" id="JMCC02000064">
    <property type="protein sequence ID" value="KIG14862.1"/>
    <property type="molecule type" value="Genomic_DNA"/>
</dbReference>
<accession>A0A0C2D438</accession>
<organism evidence="2 3">
    <name type="scientific">Enhygromyxa salina</name>
    <dbReference type="NCBI Taxonomy" id="215803"/>
    <lineage>
        <taxon>Bacteria</taxon>
        <taxon>Pseudomonadati</taxon>
        <taxon>Myxococcota</taxon>
        <taxon>Polyangia</taxon>
        <taxon>Nannocystales</taxon>
        <taxon>Nannocystaceae</taxon>
        <taxon>Enhygromyxa</taxon>
    </lineage>
</organism>
<feature type="region of interest" description="Disordered" evidence="1">
    <location>
        <begin position="23"/>
        <end position="91"/>
    </location>
</feature>
<dbReference type="AlphaFoldDB" id="A0A0C2D438"/>
<sequence length="91" mass="9659">MEVDRSRFLLLTAALALAACNKETETKQDEKAKEAPAAEAKEAPAADKKEPEPEAKEFGVKGAPEPSPDGNALPPIEPEPEEVPAPSPIKE</sequence>
<feature type="compositionally biased region" description="Basic and acidic residues" evidence="1">
    <location>
        <begin position="23"/>
        <end position="59"/>
    </location>
</feature>
<dbReference type="PROSITE" id="PS51257">
    <property type="entry name" value="PROKAR_LIPOPROTEIN"/>
    <property type="match status" value="1"/>
</dbReference>
<dbReference type="RefSeq" id="WP_052552762.1">
    <property type="nucleotide sequence ID" value="NZ_JMCC02000064.1"/>
</dbReference>
<name>A0A0C2D438_9BACT</name>
<evidence type="ECO:0000256" key="1">
    <source>
        <dbReference type="SAM" id="MobiDB-lite"/>
    </source>
</evidence>
<protein>
    <recommendedName>
        <fullName evidence="4">Lipoprotein</fullName>
    </recommendedName>
</protein>
<evidence type="ECO:0008006" key="4">
    <source>
        <dbReference type="Google" id="ProtNLM"/>
    </source>
</evidence>
<proteinExistence type="predicted"/>